<dbReference type="EMBL" id="LFKP01000016">
    <property type="protein sequence ID" value="OHV93721.1"/>
    <property type="molecule type" value="Genomic_DNA"/>
</dbReference>
<dbReference type="Proteomes" id="UP000179840">
    <property type="component" value="Unassembled WGS sequence"/>
</dbReference>
<dbReference type="GO" id="GO:0003677">
    <property type="term" value="F:DNA binding"/>
    <property type="evidence" value="ECO:0007669"/>
    <property type="project" value="UniProtKB-KW"/>
</dbReference>
<name>A0A1S1U251_9BURK</name>
<keyword evidence="4" id="KW-0233">DNA recombination</keyword>
<comment type="caution">
    <text evidence="7">The sequence shown here is derived from an EMBL/GenBank/DDBJ whole genome shotgun (WGS) entry which is preliminary data.</text>
</comment>
<keyword evidence="3" id="KW-0238">DNA-binding</keyword>
<dbReference type="InterPro" id="IPR047653">
    <property type="entry name" value="Tn3-like_transpos"/>
</dbReference>
<dbReference type="NCBIfam" id="NF033527">
    <property type="entry name" value="transpos_Tn3"/>
    <property type="match status" value="1"/>
</dbReference>
<reference evidence="7 8" key="1">
    <citation type="submission" date="2015-06" db="EMBL/GenBank/DDBJ databases">
        <title>Draft genome sequencing of a biphenyl-degrading bacterium, Janthinobacterium lividum MEG1.</title>
        <authorList>
            <person name="Shimodaira J."/>
            <person name="Hatta T."/>
        </authorList>
    </citation>
    <scope>NUCLEOTIDE SEQUENCE [LARGE SCALE GENOMIC DNA]</scope>
    <source>
        <strain evidence="7 8">MEG1</strain>
        <plasmid evidence="7">pMEG01</plasmid>
    </source>
</reference>
<dbReference type="GO" id="GO:0004803">
    <property type="term" value="F:transposase activity"/>
    <property type="evidence" value="ECO:0007669"/>
    <property type="project" value="InterPro"/>
</dbReference>
<protein>
    <submittedName>
        <fullName evidence="7">Transposase</fullName>
    </submittedName>
</protein>
<sequence length="990" mass="113288">MTNIHETAYPRLKQEFTEQELGAIYTPSRAQIDHIFTLYRQASHRTFLLIQLMLLQRLGYFVPLSSIPSIVVRHICEHSGLRVPAKRALAQYDQSGSKTTHQRRLRGYVGIRVMDSSDEYWLEDQALQAAHTKQELPDIINVLIEELVQRRLELPGFTYLFRLARHSRTSVNDGIYKAVAGGLPTCVVERFEHMLTAGKNLRIWDSLKREPKQPNVRAVTDFLAHIETMIALAQDLPNTEAIAATKREQLVLEARALDVAEMRRLKPLKRHTLIVLLIQSQLQKAMDDIAEIFIKTIRSLHNGAEERLRQYHLQHAEQIERLIGQFREVLTVLSDEGSDEERVARVEQSLDGDLGAWITECDEHMAYAGNNYYPFMLVGYVGKRSLLFKCLEALSLKSSSQDQSLLAAIAIIQKHRSSHKEQLPAAEGALPELALDWMSDKWRKLVFGRVAADAPANVHRKYFELAVMTQVMDELKSGDLYVEHSGDYDDYRNHLVDWEQYEREVKAYGELVGLSVEAPAFVAQLRDKLGSLARDVDSRFPQNSLADIDESGIVIRRMERPKPPPELDAIEQMVTNEMDPVSILDVLTETEKWLDLHKLFGPLSGFEAKVDDPRKRFITTLFCYGCNLGATQTARSIKGLSRKQVAWLNLKHVTEQRLDKAIVKVINAYNRFALPRYWGSGKSASADGTKWNIYEANLLSEYHIRYGGYGGIGYYHVSDKYIALFSHFIPCGVYEAVYILDGLINNQSDIQPDTLHGDTQAQSTPVFGLASLLGIDLMPRIRNIKDLVFFKADKADQYDNIGSLFRGSIDWELIARHMKEMLRVVISIKAGKIAPSTILRRLGTASRKNKLYYAFRELGRVHRTMFLLKYINDAELRRTIHAATNKSEEFNGFIKWLFFGGEGIIAENVRHEQRKVIKYNQLVANMVILHNVHEMTRLLKTIQAKGYVLTEEVLRGLAPYRKGHINRFGEYMLDLEREVAPMNYKVEFTK</sequence>
<evidence type="ECO:0000256" key="1">
    <source>
        <dbReference type="ARBA" id="ARBA00009402"/>
    </source>
</evidence>
<feature type="domain" description="Tn3 transposase DDE" evidence="5">
    <location>
        <begin position="585"/>
        <end position="971"/>
    </location>
</feature>
<dbReference type="AlphaFoldDB" id="A0A1S1U251"/>
<gene>
    <name evidence="7" type="ORF">AKG95_28620</name>
</gene>
<keyword evidence="2" id="KW-0815">Transposition</keyword>
<evidence type="ECO:0000256" key="3">
    <source>
        <dbReference type="ARBA" id="ARBA00023125"/>
    </source>
</evidence>
<dbReference type="InterPro" id="IPR002513">
    <property type="entry name" value="Tn3_Tnp_DDE_dom"/>
</dbReference>
<dbReference type="RefSeq" id="WP_071080261.1">
    <property type="nucleotide sequence ID" value="NZ_LFKP01000016.1"/>
</dbReference>
<dbReference type="InterPro" id="IPR025296">
    <property type="entry name" value="DUF4158"/>
</dbReference>
<comment type="similarity">
    <text evidence="1">Belongs to the transposase 7 family.</text>
</comment>
<proteinExistence type="inferred from homology"/>
<dbReference type="Pfam" id="PF13700">
    <property type="entry name" value="DUF4158"/>
    <property type="match status" value="1"/>
</dbReference>
<evidence type="ECO:0000256" key="2">
    <source>
        <dbReference type="ARBA" id="ARBA00022578"/>
    </source>
</evidence>
<feature type="domain" description="DUF4158" evidence="6">
    <location>
        <begin position="2"/>
        <end position="166"/>
    </location>
</feature>
<accession>A0A1S1U251</accession>
<geneLocation type="plasmid" evidence="7">
    <name>pMEG01</name>
</geneLocation>
<evidence type="ECO:0000259" key="6">
    <source>
        <dbReference type="Pfam" id="PF13700"/>
    </source>
</evidence>
<dbReference type="GO" id="GO:0006313">
    <property type="term" value="P:DNA transposition"/>
    <property type="evidence" value="ECO:0007669"/>
    <property type="project" value="InterPro"/>
</dbReference>
<evidence type="ECO:0000313" key="7">
    <source>
        <dbReference type="EMBL" id="OHV93721.1"/>
    </source>
</evidence>
<evidence type="ECO:0000256" key="4">
    <source>
        <dbReference type="ARBA" id="ARBA00023172"/>
    </source>
</evidence>
<evidence type="ECO:0000313" key="8">
    <source>
        <dbReference type="Proteomes" id="UP000179840"/>
    </source>
</evidence>
<organism evidence="7 8">
    <name type="scientific">Janthinobacterium lividum</name>
    <dbReference type="NCBI Taxonomy" id="29581"/>
    <lineage>
        <taxon>Bacteria</taxon>
        <taxon>Pseudomonadati</taxon>
        <taxon>Pseudomonadota</taxon>
        <taxon>Betaproteobacteria</taxon>
        <taxon>Burkholderiales</taxon>
        <taxon>Oxalobacteraceae</taxon>
        <taxon>Janthinobacterium</taxon>
    </lineage>
</organism>
<keyword evidence="7" id="KW-0614">Plasmid</keyword>
<evidence type="ECO:0000259" key="5">
    <source>
        <dbReference type="Pfam" id="PF01526"/>
    </source>
</evidence>
<dbReference type="Pfam" id="PF01526">
    <property type="entry name" value="DDE_Tnp_Tn3"/>
    <property type="match status" value="1"/>
</dbReference>